<dbReference type="EMBL" id="LS974619">
    <property type="protein sequence ID" value="CAG7880232.1"/>
    <property type="molecule type" value="Genomic_DNA"/>
</dbReference>
<protein>
    <submittedName>
        <fullName evidence="1">Uncharacterized protein</fullName>
    </submittedName>
</protein>
<proteinExistence type="predicted"/>
<dbReference type="Proteomes" id="UP000694005">
    <property type="component" value="Chromosome A03"/>
</dbReference>
<feature type="non-terminal residue" evidence="1">
    <location>
        <position position="1"/>
    </location>
</feature>
<sequence length="70" mass="7600">DLEATLGGGLILRSARSEARAVAYRQNRRVGGSTLVSSLDELRRLPLGDVPEQLWRICVVRQTGSLCCGC</sequence>
<evidence type="ECO:0000313" key="1">
    <source>
        <dbReference type="EMBL" id="CAG7880232.1"/>
    </source>
</evidence>
<gene>
    <name evidence="1" type="ORF">BRAPAZ1V2_A03P15750.2</name>
</gene>
<name>A0A8D9GGJ9_BRACM</name>
<reference evidence="1 2" key="1">
    <citation type="submission" date="2021-07" db="EMBL/GenBank/DDBJ databases">
        <authorList>
            <consortium name="Genoscope - CEA"/>
            <person name="William W."/>
        </authorList>
    </citation>
    <scope>NUCLEOTIDE SEQUENCE [LARGE SCALE GENOMIC DNA]</scope>
</reference>
<dbReference type="AlphaFoldDB" id="A0A8D9GGJ9"/>
<evidence type="ECO:0000313" key="2">
    <source>
        <dbReference type="Proteomes" id="UP000694005"/>
    </source>
</evidence>
<dbReference type="Gramene" id="A03p15750.2_BraZ1">
    <property type="protein sequence ID" value="A03p15750.2_BraZ1.CDS.1"/>
    <property type="gene ID" value="A03g15750.2_BraZ1"/>
</dbReference>
<accession>A0A8D9GGJ9</accession>
<organism evidence="1 2">
    <name type="scientific">Brassica campestris</name>
    <name type="common">Field mustard</name>
    <dbReference type="NCBI Taxonomy" id="3711"/>
    <lineage>
        <taxon>Eukaryota</taxon>
        <taxon>Viridiplantae</taxon>
        <taxon>Streptophyta</taxon>
        <taxon>Embryophyta</taxon>
        <taxon>Tracheophyta</taxon>
        <taxon>Spermatophyta</taxon>
        <taxon>Magnoliopsida</taxon>
        <taxon>eudicotyledons</taxon>
        <taxon>Gunneridae</taxon>
        <taxon>Pentapetalae</taxon>
        <taxon>rosids</taxon>
        <taxon>malvids</taxon>
        <taxon>Brassicales</taxon>
        <taxon>Brassicaceae</taxon>
        <taxon>Brassiceae</taxon>
        <taxon>Brassica</taxon>
    </lineage>
</organism>